<reference evidence="1 2" key="1">
    <citation type="submission" date="2017-11" db="EMBL/GenBank/DDBJ databases">
        <title>Complete genome sequence of Herbaspirillum rubrisubalbicans DSM 11543.</title>
        <authorList>
            <person name="Chen M."/>
            <person name="An Q."/>
        </authorList>
    </citation>
    <scope>NUCLEOTIDE SEQUENCE [LARGE SCALE GENOMIC DNA]</scope>
    <source>
        <strain evidence="1 2">DSM 11543</strain>
    </source>
</reference>
<organism evidence="1 2">
    <name type="scientific">Herbaspirillum rubrisubalbicans</name>
    <dbReference type="NCBI Taxonomy" id="80842"/>
    <lineage>
        <taxon>Bacteria</taxon>
        <taxon>Pseudomonadati</taxon>
        <taxon>Pseudomonadota</taxon>
        <taxon>Betaproteobacteria</taxon>
        <taxon>Burkholderiales</taxon>
        <taxon>Oxalobacteraceae</taxon>
        <taxon>Herbaspirillum</taxon>
    </lineage>
</organism>
<dbReference type="Proteomes" id="UP000269199">
    <property type="component" value="Chromosome"/>
</dbReference>
<evidence type="ECO:0000313" key="2">
    <source>
        <dbReference type="Proteomes" id="UP000269199"/>
    </source>
</evidence>
<dbReference type="NCBIfam" id="NF040692">
    <property type="entry name" value="recomb_assoc"/>
    <property type="match status" value="1"/>
</dbReference>
<dbReference type="EMBL" id="CP024996">
    <property type="protein sequence ID" value="AYR23563.1"/>
    <property type="molecule type" value="Genomic_DNA"/>
</dbReference>
<name>A0AAD0U5E4_9BURK</name>
<sequence>MRSRDSLLTDNDLLQKISDPALRVLLGHIIAEKDRLRGEVKLLRANANVIVDRRVLPGHINVTPKGEVVQMTSSIGLSDTEKQALRQAISIEFLNQEGWSEGANDEILNSRRRKLFDIGFINAIKKTLDS</sequence>
<gene>
    <name evidence="1" type="ORF">RC54_06855</name>
</gene>
<dbReference type="AlphaFoldDB" id="A0AAD0U5E4"/>
<dbReference type="InterPro" id="IPR048061">
    <property type="entry name" value="GmtX-like"/>
</dbReference>
<accession>A0AAD0U5E4</accession>
<protein>
    <submittedName>
        <fullName evidence="1">Uncharacterized protein</fullName>
    </submittedName>
</protein>
<proteinExistence type="predicted"/>
<evidence type="ECO:0000313" key="1">
    <source>
        <dbReference type="EMBL" id="AYR23563.1"/>
    </source>
</evidence>